<dbReference type="Pfam" id="PF17284">
    <property type="entry name" value="Spermine_synt_N"/>
    <property type="match status" value="1"/>
</dbReference>
<comment type="similarity">
    <text evidence="1">Belongs to the spermidine/spermine synthase family.</text>
</comment>
<protein>
    <submittedName>
        <fullName evidence="5">CLUMA_CG019578, isoform A</fullName>
    </submittedName>
</protein>
<dbReference type="EMBL" id="CVRI01000067">
    <property type="protein sequence ID" value="CRL06661.1"/>
    <property type="molecule type" value="Genomic_DNA"/>
</dbReference>
<evidence type="ECO:0000259" key="4">
    <source>
        <dbReference type="PROSITE" id="PS51006"/>
    </source>
</evidence>
<dbReference type="GO" id="GO:0006597">
    <property type="term" value="P:spermine biosynthetic process"/>
    <property type="evidence" value="ECO:0007669"/>
    <property type="project" value="InterPro"/>
</dbReference>
<dbReference type="InterPro" id="IPR001045">
    <property type="entry name" value="Spermi_synthase"/>
</dbReference>
<dbReference type="OrthoDB" id="5953636at2759"/>
<organism evidence="5 6">
    <name type="scientific">Clunio marinus</name>
    <dbReference type="NCBI Taxonomy" id="568069"/>
    <lineage>
        <taxon>Eukaryota</taxon>
        <taxon>Metazoa</taxon>
        <taxon>Ecdysozoa</taxon>
        <taxon>Arthropoda</taxon>
        <taxon>Hexapoda</taxon>
        <taxon>Insecta</taxon>
        <taxon>Pterygota</taxon>
        <taxon>Neoptera</taxon>
        <taxon>Endopterygota</taxon>
        <taxon>Diptera</taxon>
        <taxon>Nematocera</taxon>
        <taxon>Chironomoidea</taxon>
        <taxon>Chironomidae</taxon>
        <taxon>Clunio</taxon>
    </lineage>
</organism>
<dbReference type="SUPFAM" id="SSF53335">
    <property type="entry name" value="S-adenosyl-L-methionine-dependent methyltransferases"/>
    <property type="match status" value="1"/>
</dbReference>
<dbReference type="InterPro" id="IPR029063">
    <property type="entry name" value="SAM-dependent_MTases_sf"/>
</dbReference>
<dbReference type="Gene3D" id="3.40.50.150">
    <property type="entry name" value="Vaccinia Virus protein VP39"/>
    <property type="match status" value="1"/>
</dbReference>
<dbReference type="InterPro" id="IPR015576">
    <property type="entry name" value="Spermine_synthase_animal"/>
</dbReference>
<dbReference type="InterPro" id="IPR030374">
    <property type="entry name" value="PABS"/>
</dbReference>
<dbReference type="AlphaFoldDB" id="A0A1J1J2J3"/>
<keyword evidence="6" id="KW-1185">Reference proteome</keyword>
<gene>
    <name evidence="5" type="primary">putative Spermine synthase</name>
    <name evidence="5" type="ORF">CLUMA_CG019578</name>
</gene>
<evidence type="ECO:0000313" key="5">
    <source>
        <dbReference type="EMBL" id="CRL06661.1"/>
    </source>
</evidence>
<dbReference type="InterPro" id="IPR037163">
    <property type="entry name" value="Spermidine_synt_N_sf"/>
</dbReference>
<dbReference type="STRING" id="568069.A0A1J1J2J3"/>
<dbReference type="HAMAP" id="MF_00198">
    <property type="entry name" value="Spermidine_synth"/>
    <property type="match status" value="1"/>
</dbReference>
<reference evidence="5 6" key="1">
    <citation type="submission" date="2015-04" db="EMBL/GenBank/DDBJ databases">
        <authorList>
            <person name="Syromyatnikov M.Y."/>
            <person name="Popov V.N."/>
        </authorList>
    </citation>
    <scope>NUCLEOTIDE SEQUENCE [LARGE SCALE GENOMIC DNA]</scope>
</reference>
<dbReference type="PROSITE" id="PS51006">
    <property type="entry name" value="PABS_2"/>
    <property type="match status" value="1"/>
</dbReference>
<name>A0A1J1J2J3_9DIPT</name>
<keyword evidence="3" id="KW-0620">Polyamine biosynthesis</keyword>
<keyword evidence="2 3" id="KW-0808">Transferase</keyword>
<evidence type="ECO:0000256" key="3">
    <source>
        <dbReference type="PROSITE-ProRule" id="PRU00354"/>
    </source>
</evidence>
<feature type="domain" description="PABS" evidence="4">
    <location>
        <begin position="167"/>
        <end position="409"/>
    </location>
</feature>
<dbReference type="CDD" id="cd02440">
    <property type="entry name" value="AdoMet_MTases"/>
    <property type="match status" value="1"/>
</dbReference>
<dbReference type="PANTHER" id="PTHR46315:SF1">
    <property type="entry name" value="SPERMINE SYNTHASE"/>
    <property type="match status" value="1"/>
</dbReference>
<evidence type="ECO:0000313" key="6">
    <source>
        <dbReference type="Proteomes" id="UP000183832"/>
    </source>
</evidence>
<sequence length="411" mass="47149">MAANSVLLDFSIEPARIIDELSRKDIVKVIKENIEKYFGNLKMIYDMLVNDGYLCILSDNTGVIFSLRFYNEGLITLNIEYFKKENQPQKISFENLRVLEISLRLSMQAKRSKFLPAIKRGGIDVYLTSSGTASRCFPSSRLLENTLVKDLSLLHGQSLPTLSRGPIIRFFQTSDERIIEYDIDKVLFDKHSEFQKIQIVHSKQLGNMLILDELQNIAEADLIYTETLMQRGKENYSGKEICILGGGDGALLYELLKENPKHVVMLEIDDLVMEACNKHMSSICGDVLEVRQRENYEIVIGDCMVWLEKYIKEGKKFDYVFGDLTDIPISDTPTGEIWDFIRKILESSFKVLKPTGKFMTHGNGASCPESLEMYEEQLKKLKPVVKFTRDTAFIPSFMENWIFYQVGLADQ</sequence>
<feature type="active site" description="Proton acceptor" evidence="3">
    <location>
        <position position="323"/>
    </location>
</feature>
<evidence type="ECO:0000256" key="2">
    <source>
        <dbReference type="ARBA" id="ARBA00022679"/>
    </source>
</evidence>
<dbReference type="Proteomes" id="UP000183832">
    <property type="component" value="Unassembled WGS sequence"/>
</dbReference>
<dbReference type="Pfam" id="PF01564">
    <property type="entry name" value="Spermine_synth"/>
    <property type="match status" value="1"/>
</dbReference>
<dbReference type="Gene3D" id="2.30.140.10">
    <property type="entry name" value="Spermidine synthase, tetramerisation domain"/>
    <property type="match status" value="1"/>
</dbReference>
<evidence type="ECO:0000256" key="1">
    <source>
        <dbReference type="ARBA" id="ARBA00007867"/>
    </source>
</evidence>
<accession>A0A1J1J2J3</accession>
<dbReference type="FunFam" id="3.40.50.150:FF:000197">
    <property type="entry name" value="spermine synthase isoform X2"/>
    <property type="match status" value="1"/>
</dbReference>
<dbReference type="GO" id="GO:0016768">
    <property type="term" value="F:spermine synthase activity"/>
    <property type="evidence" value="ECO:0007669"/>
    <property type="project" value="InterPro"/>
</dbReference>
<dbReference type="InterPro" id="IPR035246">
    <property type="entry name" value="Spermidine_synt_N"/>
</dbReference>
<proteinExistence type="inferred from homology"/>
<dbReference type="PANTHER" id="PTHR46315">
    <property type="entry name" value="SPERMINE SYNTHASE"/>
    <property type="match status" value="1"/>
</dbReference>